<reference evidence="1" key="1">
    <citation type="journal article" date="2020" name="Nature">
        <title>Giant virus diversity and host interactions through global metagenomics.</title>
        <authorList>
            <person name="Schulz F."/>
            <person name="Roux S."/>
            <person name="Paez-Espino D."/>
            <person name="Jungbluth S."/>
            <person name="Walsh D.A."/>
            <person name="Denef V.J."/>
            <person name="McMahon K.D."/>
            <person name="Konstantinidis K.T."/>
            <person name="Eloe-Fadrosh E.A."/>
            <person name="Kyrpides N.C."/>
            <person name="Woyke T."/>
        </authorList>
    </citation>
    <scope>NUCLEOTIDE SEQUENCE</scope>
    <source>
        <strain evidence="1">GVMAG-S-1021933-23</strain>
    </source>
</reference>
<dbReference type="EMBL" id="MN740596">
    <property type="protein sequence ID" value="QHS78293.1"/>
    <property type="molecule type" value="Genomic_DNA"/>
</dbReference>
<protein>
    <submittedName>
        <fullName evidence="1">Uncharacterized protein</fullName>
    </submittedName>
</protein>
<organism evidence="1">
    <name type="scientific">viral metagenome</name>
    <dbReference type="NCBI Taxonomy" id="1070528"/>
    <lineage>
        <taxon>unclassified sequences</taxon>
        <taxon>metagenomes</taxon>
        <taxon>organismal metagenomes</taxon>
    </lineage>
</organism>
<proteinExistence type="predicted"/>
<accession>A0A6C0AFQ2</accession>
<sequence length="199" mass="24093">MFKIQDIPKYLHNSDFYLNLDPLDEEFEIPEQYYKEDENINSFEYWIKLFNIYEFFGIHEIPVHVKKYQHQNVKQVANYLLSNKEHANNSCKIEDLLSTYKYIPGNSVYGLDLNGFNLFVYLSEKCILITKLNLEIKMKIETIKSYFSDKNFINLVKENKYCSYKFKSNGKIYLIEYKNKLMRIKIIGTKEEYIFEYNY</sequence>
<evidence type="ECO:0000313" key="1">
    <source>
        <dbReference type="EMBL" id="QHS78293.1"/>
    </source>
</evidence>
<name>A0A6C0AFQ2_9ZZZZ</name>
<dbReference type="AlphaFoldDB" id="A0A6C0AFQ2"/>